<feature type="compositionally biased region" description="Polar residues" evidence="1">
    <location>
        <begin position="108"/>
        <end position="122"/>
    </location>
</feature>
<reference evidence="3" key="3">
    <citation type="journal article" date="2017" name="Nature">
        <title>Genome sequence of the progenitor of the wheat D genome Aegilops tauschii.</title>
        <authorList>
            <person name="Luo M.C."/>
            <person name="Gu Y.Q."/>
            <person name="Puiu D."/>
            <person name="Wang H."/>
            <person name="Twardziok S.O."/>
            <person name="Deal K.R."/>
            <person name="Huo N."/>
            <person name="Zhu T."/>
            <person name="Wang L."/>
            <person name="Wang Y."/>
            <person name="McGuire P.E."/>
            <person name="Liu S."/>
            <person name="Long H."/>
            <person name="Ramasamy R.K."/>
            <person name="Rodriguez J.C."/>
            <person name="Van S.L."/>
            <person name="Yuan L."/>
            <person name="Wang Z."/>
            <person name="Xia Z."/>
            <person name="Xiao L."/>
            <person name="Anderson O.D."/>
            <person name="Ouyang S."/>
            <person name="Liang Y."/>
            <person name="Zimin A.V."/>
            <person name="Pertea G."/>
            <person name="Qi P."/>
            <person name="Bennetzen J.L."/>
            <person name="Dai X."/>
            <person name="Dawson M.W."/>
            <person name="Muller H.G."/>
            <person name="Kugler K."/>
            <person name="Rivarola-Duarte L."/>
            <person name="Spannagl M."/>
            <person name="Mayer K.F.X."/>
            <person name="Lu F.H."/>
            <person name="Bevan M.W."/>
            <person name="Leroy P."/>
            <person name="Li P."/>
            <person name="You F.M."/>
            <person name="Sun Q."/>
            <person name="Liu Z."/>
            <person name="Lyons E."/>
            <person name="Wicker T."/>
            <person name="Salzberg S.L."/>
            <person name="Devos K.M."/>
            <person name="Dvorak J."/>
        </authorList>
    </citation>
    <scope>NUCLEOTIDE SEQUENCE [LARGE SCALE GENOMIC DNA]</scope>
    <source>
        <strain evidence="3">cv. AL8/78</strain>
    </source>
</reference>
<dbReference type="AlphaFoldDB" id="A0A453QKI7"/>
<keyword evidence="4" id="KW-1185">Reference proteome</keyword>
<dbReference type="NCBIfam" id="TIGR01640">
    <property type="entry name" value="F_box_assoc_1"/>
    <property type="match status" value="1"/>
</dbReference>
<dbReference type="InterPro" id="IPR017451">
    <property type="entry name" value="F-box-assoc_interact_dom"/>
</dbReference>
<reference evidence="4" key="1">
    <citation type="journal article" date="2014" name="Science">
        <title>Ancient hybridizations among the ancestral genomes of bread wheat.</title>
        <authorList>
            <consortium name="International Wheat Genome Sequencing Consortium,"/>
            <person name="Marcussen T."/>
            <person name="Sandve S.R."/>
            <person name="Heier L."/>
            <person name="Spannagl M."/>
            <person name="Pfeifer M."/>
            <person name="Jakobsen K.S."/>
            <person name="Wulff B.B."/>
            <person name="Steuernagel B."/>
            <person name="Mayer K.F."/>
            <person name="Olsen O.A."/>
        </authorList>
    </citation>
    <scope>NUCLEOTIDE SEQUENCE [LARGE SCALE GENOMIC DNA]</scope>
    <source>
        <strain evidence="4">cv. AL8/78</strain>
    </source>
</reference>
<dbReference type="InterPro" id="IPR050233">
    <property type="entry name" value="A_thaliana_F-box"/>
</dbReference>
<dbReference type="InterPro" id="IPR013187">
    <property type="entry name" value="F-box-assoc_dom_typ3"/>
</dbReference>
<evidence type="ECO:0000259" key="2">
    <source>
        <dbReference type="Pfam" id="PF08268"/>
    </source>
</evidence>
<protein>
    <recommendedName>
        <fullName evidence="2">F-box associated beta-propeller type 3 domain-containing protein</fullName>
    </recommendedName>
</protein>
<dbReference type="PANTHER" id="PTHR47993">
    <property type="entry name" value="OS09G0372900 PROTEIN-RELATED"/>
    <property type="match status" value="1"/>
</dbReference>
<organism evidence="3 4">
    <name type="scientific">Aegilops tauschii subsp. strangulata</name>
    <name type="common">Goatgrass</name>
    <dbReference type="NCBI Taxonomy" id="200361"/>
    <lineage>
        <taxon>Eukaryota</taxon>
        <taxon>Viridiplantae</taxon>
        <taxon>Streptophyta</taxon>
        <taxon>Embryophyta</taxon>
        <taxon>Tracheophyta</taxon>
        <taxon>Spermatophyta</taxon>
        <taxon>Magnoliopsida</taxon>
        <taxon>Liliopsida</taxon>
        <taxon>Poales</taxon>
        <taxon>Poaceae</taxon>
        <taxon>BOP clade</taxon>
        <taxon>Pooideae</taxon>
        <taxon>Triticodae</taxon>
        <taxon>Triticeae</taxon>
        <taxon>Triticinae</taxon>
        <taxon>Aegilops</taxon>
    </lineage>
</organism>
<proteinExistence type="predicted"/>
<dbReference type="Gramene" id="AET7Gv20213400.8">
    <property type="protein sequence ID" value="AET7Gv20213400.8"/>
    <property type="gene ID" value="AET7Gv20213400"/>
</dbReference>
<reference evidence="3" key="5">
    <citation type="journal article" date="2021" name="G3 (Bethesda)">
        <title>Aegilops tauschii genome assembly Aet v5.0 features greater sequence contiguity and improved annotation.</title>
        <authorList>
            <person name="Wang L."/>
            <person name="Zhu T."/>
            <person name="Rodriguez J.C."/>
            <person name="Deal K.R."/>
            <person name="Dubcovsky J."/>
            <person name="McGuire P.E."/>
            <person name="Lux T."/>
            <person name="Spannagl M."/>
            <person name="Mayer K.F.X."/>
            <person name="Baldrich P."/>
            <person name="Meyers B.C."/>
            <person name="Huo N."/>
            <person name="Gu Y.Q."/>
            <person name="Zhou H."/>
            <person name="Devos K.M."/>
            <person name="Bennetzen J.L."/>
            <person name="Unver T."/>
            <person name="Budak H."/>
            <person name="Gulick P.J."/>
            <person name="Galiba G."/>
            <person name="Kalapos B."/>
            <person name="Nelson D.R."/>
            <person name="Li P."/>
            <person name="You F.M."/>
            <person name="Luo M.C."/>
            <person name="Dvorak J."/>
        </authorList>
    </citation>
    <scope>NUCLEOTIDE SEQUENCE [LARGE SCALE GENOMIC DNA]</scope>
    <source>
        <strain evidence="3">cv. AL8/78</strain>
    </source>
</reference>
<dbReference type="Pfam" id="PF08268">
    <property type="entry name" value="FBA_3"/>
    <property type="match status" value="1"/>
</dbReference>
<evidence type="ECO:0000313" key="4">
    <source>
        <dbReference type="Proteomes" id="UP000015105"/>
    </source>
</evidence>
<accession>A0A453QKI7</accession>
<feature type="domain" description="F-box associated beta-propeller type 3" evidence="2">
    <location>
        <begin position="224"/>
        <end position="405"/>
    </location>
</feature>
<dbReference type="EnsemblPlants" id="AET7Gv20213400.8">
    <property type="protein sequence ID" value="AET7Gv20213400.8"/>
    <property type="gene ID" value="AET7Gv20213400"/>
</dbReference>
<name>A0A453QKI7_AEGTS</name>
<reference evidence="3" key="4">
    <citation type="submission" date="2019-03" db="UniProtKB">
        <authorList>
            <consortium name="EnsemblPlants"/>
        </authorList>
    </citation>
    <scope>IDENTIFICATION</scope>
</reference>
<evidence type="ECO:0000313" key="3">
    <source>
        <dbReference type="EnsemblPlants" id="AET7Gv20213400.8"/>
    </source>
</evidence>
<dbReference type="PANTHER" id="PTHR47993:SF73">
    <property type="entry name" value="F-BOX DOMAIN-CONTAINING PROTEIN"/>
    <property type="match status" value="1"/>
</dbReference>
<dbReference type="Proteomes" id="UP000015105">
    <property type="component" value="Chromosome 7D"/>
</dbReference>
<dbReference type="STRING" id="200361.A0A453QKI7"/>
<reference evidence="4" key="2">
    <citation type="journal article" date="2017" name="Nat. Plants">
        <title>The Aegilops tauschii genome reveals multiple impacts of transposons.</title>
        <authorList>
            <person name="Zhao G."/>
            <person name="Zou C."/>
            <person name="Li K."/>
            <person name="Wang K."/>
            <person name="Li T."/>
            <person name="Gao L."/>
            <person name="Zhang X."/>
            <person name="Wang H."/>
            <person name="Yang Z."/>
            <person name="Liu X."/>
            <person name="Jiang W."/>
            <person name="Mao L."/>
            <person name="Kong X."/>
            <person name="Jiao Y."/>
            <person name="Jia J."/>
        </authorList>
    </citation>
    <scope>NUCLEOTIDE SEQUENCE [LARGE SCALE GENOMIC DNA]</scope>
    <source>
        <strain evidence="4">cv. AL8/78</strain>
    </source>
</reference>
<evidence type="ECO:0000256" key="1">
    <source>
        <dbReference type="SAM" id="MobiDB-lite"/>
    </source>
</evidence>
<feature type="region of interest" description="Disordered" evidence="1">
    <location>
        <begin position="91"/>
        <end position="151"/>
    </location>
</feature>
<sequence length="505" mass="57060">PLVQELGLNASERSLLSGSPLINSTLRSSSTGATFCSSSPISSTACSCTWQWHWQRVVRTAIQFHTAHSLPCTLTTSFASEVARQSAFFPRTPALRGRREERRRSRSTVPAQKQISARNQHAGQPCRDRVGRPAGVARRRRDPRPAACQGRVPLPRRPEVVAQRHIHLRLHPRPPPPPALAAHHLARPWHQPRRRSLRLPASSGQKIRPLLRYASLGICMRFITCDGLLILWRGSDFYICNPATRKCAPLSHPPRQQFISPITGVDVLGLYRHQPSGEYRVLWVSYAAPMGTFAAVKVEQPHYLVFTVGSDQPRRIQWPTVSEDGCPAAHPPIHHRGSLHWAMGCSITVFETIAETFRQMSRPAQLGSYVLLLDTGDNLALYVSTDHDRVTLDVWVLQDYDAETWGFRYRINLLAMDASPPLKLWKSIPRLAVINERELLMAQPPRRLLHCDIDGVFLGNVESEEHENRLTLSWHRFQESMISVPLFEAQEEDAVSNEPPFVMVL</sequence>